<evidence type="ECO:0000256" key="3">
    <source>
        <dbReference type="ARBA" id="ARBA00022692"/>
    </source>
</evidence>
<dbReference type="Pfam" id="PF04138">
    <property type="entry name" value="GtrA_DPMS_TM"/>
    <property type="match status" value="1"/>
</dbReference>
<feature type="domain" description="GtrA/DPMS transmembrane" evidence="7">
    <location>
        <begin position="21"/>
        <end position="134"/>
    </location>
</feature>
<keyword evidence="9" id="KW-1185">Reference proteome</keyword>
<dbReference type="InterPro" id="IPR007267">
    <property type="entry name" value="GtrA_DPMS_TM"/>
</dbReference>
<evidence type="ECO:0000256" key="1">
    <source>
        <dbReference type="ARBA" id="ARBA00004141"/>
    </source>
</evidence>
<evidence type="ECO:0000256" key="6">
    <source>
        <dbReference type="SAM" id="Phobius"/>
    </source>
</evidence>
<evidence type="ECO:0000256" key="4">
    <source>
        <dbReference type="ARBA" id="ARBA00022989"/>
    </source>
</evidence>
<feature type="transmembrane region" description="Helical" evidence="6">
    <location>
        <begin position="83"/>
        <end position="105"/>
    </location>
</feature>
<dbReference type="RefSeq" id="WP_166190264.1">
    <property type="nucleotide sequence ID" value="NZ_CP049811.1"/>
</dbReference>
<dbReference type="Proteomes" id="UP000500791">
    <property type="component" value="Chromosome"/>
</dbReference>
<dbReference type="AlphaFoldDB" id="A0A6G7VL82"/>
<keyword evidence="3 6" id="KW-0812">Transmembrane</keyword>
<evidence type="ECO:0000313" key="8">
    <source>
        <dbReference type="EMBL" id="QIK40608.1"/>
    </source>
</evidence>
<evidence type="ECO:0000259" key="7">
    <source>
        <dbReference type="Pfam" id="PF04138"/>
    </source>
</evidence>
<comment type="subcellular location">
    <subcellularLocation>
        <location evidence="1">Membrane</location>
        <topology evidence="1">Multi-pass membrane protein</topology>
    </subcellularLocation>
</comment>
<evidence type="ECO:0000256" key="5">
    <source>
        <dbReference type="ARBA" id="ARBA00023136"/>
    </source>
</evidence>
<comment type="similarity">
    <text evidence="2">Belongs to the GtrA family.</text>
</comment>
<feature type="transmembrane region" description="Helical" evidence="6">
    <location>
        <begin position="20"/>
        <end position="40"/>
    </location>
</feature>
<feature type="transmembrane region" description="Helical" evidence="6">
    <location>
        <begin position="111"/>
        <end position="132"/>
    </location>
</feature>
<reference evidence="8 9" key="1">
    <citation type="submission" date="2020-03" db="EMBL/GenBank/DDBJ databases">
        <title>Complete genome sequence of Monaibacterium sp. ALG8 with diverse plasmids.</title>
        <authorList>
            <person name="Sun C."/>
        </authorList>
    </citation>
    <scope>NUCLEOTIDE SEQUENCE [LARGE SCALE GENOMIC DNA]</scope>
    <source>
        <strain evidence="8 9">ALG8</strain>
    </source>
</reference>
<protein>
    <submittedName>
        <fullName evidence="8">GtrA family protein</fullName>
    </submittedName>
</protein>
<organism evidence="8 9">
    <name type="scientific">Pontivivens nitratireducens</name>
    <dbReference type="NCBI Taxonomy" id="2758038"/>
    <lineage>
        <taxon>Bacteria</taxon>
        <taxon>Pseudomonadati</taxon>
        <taxon>Pseudomonadota</taxon>
        <taxon>Alphaproteobacteria</taxon>
        <taxon>Rhodobacterales</taxon>
        <taxon>Paracoccaceae</taxon>
        <taxon>Pontivivens</taxon>
    </lineage>
</organism>
<gene>
    <name evidence="8" type="ORF">G8E03_07410</name>
</gene>
<proteinExistence type="inferred from homology"/>
<feature type="transmembrane region" description="Helical" evidence="6">
    <location>
        <begin position="52"/>
        <end position="71"/>
    </location>
</feature>
<sequence length="136" mass="15602">MSSRSRRRKVLTQREIRRLVRFLTVGAAVALTYSLLFTGLRTTGANLWESNGVAHVGSVTVQYVAHTLWTFRSRLLDHRQQARFVGVILFGFGFSFAVTTTISPTMGWPDWVSVLLVVFLLPVFNYALYRFWVFPQ</sequence>
<dbReference type="KEGG" id="mon:G8E03_07410"/>
<keyword evidence="4 6" id="KW-1133">Transmembrane helix</keyword>
<name>A0A6G7VL82_9RHOB</name>
<dbReference type="InterPro" id="IPR051401">
    <property type="entry name" value="GtrA_CellWall_Glycosyl"/>
</dbReference>
<evidence type="ECO:0000313" key="9">
    <source>
        <dbReference type="Proteomes" id="UP000500791"/>
    </source>
</evidence>
<accession>A0A6G7VL82</accession>
<dbReference type="PANTHER" id="PTHR38459:SF1">
    <property type="entry name" value="PROPHAGE BACTOPRENOL-LINKED GLUCOSE TRANSLOCASE HOMOLOG"/>
    <property type="match status" value="1"/>
</dbReference>
<dbReference type="PANTHER" id="PTHR38459">
    <property type="entry name" value="PROPHAGE BACTOPRENOL-LINKED GLUCOSE TRANSLOCASE HOMOLOG"/>
    <property type="match status" value="1"/>
</dbReference>
<dbReference type="GO" id="GO:0005886">
    <property type="term" value="C:plasma membrane"/>
    <property type="evidence" value="ECO:0007669"/>
    <property type="project" value="TreeGrafter"/>
</dbReference>
<evidence type="ECO:0000256" key="2">
    <source>
        <dbReference type="ARBA" id="ARBA00009399"/>
    </source>
</evidence>
<dbReference type="GO" id="GO:0000271">
    <property type="term" value="P:polysaccharide biosynthetic process"/>
    <property type="evidence" value="ECO:0007669"/>
    <property type="project" value="InterPro"/>
</dbReference>
<keyword evidence="5 6" id="KW-0472">Membrane</keyword>
<dbReference type="EMBL" id="CP049811">
    <property type="protein sequence ID" value="QIK40608.1"/>
    <property type="molecule type" value="Genomic_DNA"/>
</dbReference>